<feature type="compositionally biased region" description="Basic and acidic residues" evidence="1">
    <location>
        <begin position="241"/>
        <end position="255"/>
    </location>
</feature>
<evidence type="ECO:0000313" key="3">
    <source>
        <dbReference type="EMBL" id="MBD8080337.1"/>
    </source>
</evidence>
<sequence length="338" mass="36932">MSWNGPPSYGGAPLPTDAATHARKARVRRRTWWLVGTMPLVVVLVVLGVRLTFLAPIASSAKDDYDASDYQGAETSYEGQKTMNIVDPWKAHYNAGTAGAATQDSWALYDATSSLHTAYELAHDESPEVRCMIQTNLSLTYELTGDSDLAYSQDAAAELEAVEDALAAREAGQDYDESVLDPDGDGTEVDPDELRATADDYAQYAQQEFATAEQIRGWPDCAQSEQTPEQEEQDEAAVQRLQDKQQQAEDARPPEEGEGDPQEGEGGESEDDGGESEEPQTEAEREEQERQEKLDEQNSDAQDEQEELEQEYNNLYGDEPGSGGESGDDSGGGGTKNW</sequence>
<evidence type="ECO:0000256" key="2">
    <source>
        <dbReference type="SAM" id="Phobius"/>
    </source>
</evidence>
<feature type="compositionally biased region" description="Acidic residues" evidence="1">
    <location>
        <begin position="297"/>
        <end position="310"/>
    </location>
</feature>
<keyword evidence="2" id="KW-1133">Transmembrane helix</keyword>
<proteinExistence type="predicted"/>
<dbReference type="Proteomes" id="UP000610846">
    <property type="component" value="Unassembled WGS sequence"/>
</dbReference>
<dbReference type="EMBL" id="JACYHB010000014">
    <property type="protein sequence ID" value="MBD8080337.1"/>
    <property type="molecule type" value="Genomic_DNA"/>
</dbReference>
<evidence type="ECO:0000313" key="4">
    <source>
        <dbReference type="Proteomes" id="UP000610846"/>
    </source>
</evidence>
<reference evidence="3" key="1">
    <citation type="journal article" date="2018" name="Curr. Microbiol.">
        <title>Cellulosimicrobium arenosum sp. nov., Isolated from Marine Sediment Sand.</title>
        <authorList>
            <person name="Oh M."/>
            <person name="Kim J.H."/>
            <person name="Yoon J.H."/>
            <person name="Schumann P."/>
            <person name="Kim W."/>
        </authorList>
    </citation>
    <scope>NUCLEOTIDE SEQUENCE</scope>
    <source>
        <strain evidence="3">KCTC 49039</strain>
    </source>
</reference>
<feature type="compositionally biased region" description="Acidic residues" evidence="1">
    <location>
        <begin position="173"/>
        <end position="191"/>
    </location>
</feature>
<keyword evidence="2" id="KW-0812">Transmembrane</keyword>
<name>A0A927J1X5_9MICO</name>
<feature type="compositionally biased region" description="Acidic residues" evidence="1">
    <location>
        <begin position="256"/>
        <end position="286"/>
    </location>
</feature>
<gene>
    <name evidence="3" type="ORF">IF651_14870</name>
</gene>
<organism evidence="3 4">
    <name type="scientific">Cellulosimicrobium arenosum</name>
    <dbReference type="NCBI Taxonomy" id="2708133"/>
    <lineage>
        <taxon>Bacteria</taxon>
        <taxon>Bacillati</taxon>
        <taxon>Actinomycetota</taxon>
        <taxon>Actinomycetes</taxon>
        <taxon>Micrococcales</taxon>
        <taxon>Promicromonosporaceae</taxon>
        <taxon>Cellulosimicrobium</taxon>
    </lineage>
</organism>
<feature type="compositionally biased region" description="Gly residues" evidence="1">
    <location>
        <begin position="320"/>
        <end position="338"/>
    </location>
</feature>
<reference evidence="3" key="2">
    <citation type="submission" date="2020-09" db="EMBL/GenBank/DDBJ databases">
        <authorList>
            <person name="Yu Y."/>
        </authorList>
    </citation>
    <scope>NUCLEOTIDE SEQUENCE</scope>
    <source>
        <strain evidence="3">KCTC 49039</strain>
    </source>
</reference>
<feature type="region of interest" description="Disordered" evidence="1">
    <location>
        <begin position="170"/>
        <end position="192"/>
    </location>
</feature>
<comment type="caution">
    <text evidence="3">The sequence shown here is derived from an EMBL/GenBank/DDBJ whole genome shotgun (WGS) entry which is preliminary data.</text>
</comment>
<evidence type="ECO:0008006" key="5">
    <source>
        <dbReference type="Google" id="ProtNLM"/>
    </source>
</evidence>
<feature type="compositionally biased region" description="Basic and acidic residues" evidence="1">
    <location>
        <begin position="287"/>
        <end position="296"/>
    </location>
</feature>
<protein>
    <recommendedName>
        <fullName evidence="5">MNN4 protein</fullName>
    </recommendedName>
</protein>
<accession>A0A927J1X5</accession>
<feature type="transmembrane region" description="Helical" evidence="2">
    <location>
        <begin position="32"/>
        <end position="53"/>
    </location>
</feature>
<dbReference type="RefSeq" id="WP_191829920.1">
    <property type="nucleotide sequence ID" value="NZ_JACYHB010000014.1"/>
</dbReference>
<evidence type="ECO:0000256" key="1">
    <source>
        <dbReference type="SAM" id="MobiDB-lite"/>
    </source>
</evidence>
<dbReference type="AlphaFoldDB" id="A0A927J1X5"/>
<keyword evidence="4" id="KW-1185">Reference proteome</keyword>
<keyword evidence="2" id="KW-0472">Membrane</keyword>
<feature type="region of interest" description="Disordered" evidence="1">
    <location>
        <begin position="221"/>
        <end position="338"/>
    </location>
</feature>